<evidence type="ECO:0000313" key="3">
    <source>
        <dbReference type="Proteomes" id="UP000297083"/>
    </source>
</evidence>
<dbReference type="Proteomes" id="UP000297083">
    <property type="component" value="Segment"/>
</dbReference>
<dbReference type="EMBL" id="MK673511">
    <property type="protein sequence ID" value="QBZ70528.1"/>
    <property type="molecule type" value="Genomic_DNA"/>
</dbReference>
<name>A0A4D6DWB8_9CAUD</name>
<dbReference type="RefSeq" id="YP_009821740.1">
    <property type="nucleotide sequence ID" value="NC_048179.1"/>
</dbReference>
<keyword evidence="1" id="KW-0812">Transmembrane</keyword>
<evidence type="ECO:0000313" key="2">
    <source>
        <dbReference type="EMBL" id="QBZ70528.1"/>
    </source>
</evidence>
<keyword evidence="1" id="KW-0472">Membrane</keyword>
<keyword evidence="1" id="KW-1133">Transmembrane helix</keyword>
<organism evidence="2 3">
    <name type="scientific">Salmonella phage ZCSE2</name>
    <dbReference type="NCBI Taxonomy" id="2562175"/>
    <lineage>
        <taxon>Viruses</taxon>
        <taxon>Duplodnaviria</taxon>
        <taxon>Heunggongvirae</taxon>
        <taxon>Uroviricota</taxon>
        <taxon>Caudoviricetes</taxon>
        <taxon>Loughboroughvirus</taxon>
        <taxon>Loughboroughvirus ZCSE2</taxon>
    </lineage>
</organism>
<dbReference type="KEGG" id="vg:55013226"/>
<sequence length="87" mass="10206">MHDLFERWCYTIGQFIAWLTITVSTLSLSDWGTIIGIISSLIMLIVVTYNQTRRTKIMSDYYRRKKPVEDEVASEEEVLRESKINSD</sequence>
<feature type="transmembrane region" description="Helical" evidence="1">
    <location>
        <begin position="7"/>
        <end position="25"/>
    </location>
</feature>
<protein>
    <recommendedName>
        <fullName evidence="4">Holin</fullName>
    </recommendedName>
</protein>
<evidence type="ECO:0008006" key="4">
    <source>
        <dbReference type="Google" id="ProtNLM"/>
    </source>
</evidence>
<keyword evidence="3" id="KW-1185">Reference proteome</keyword>
<dbReference type="GeneID" id="55013226"/>
<evidence type="ECO:0000256" key="1">
    <source>
        <dbReference type="SAM" id="Phobius"/>
    </source>
</evidence>
<reference evidence="2 3" key="1">
    <citation type="submission" date="2019-03" db="EMBL/GenBank/DDBJ databases">
        <authorList>
            <person name="Connerton I.F."/>
            <person name="El-Shibiny A."/>
            <person name="Hooton S."/>
            <person name="Mohamed A."/>
            <person name="Taha O."/>
            <person name="E-Sherif H.M."/>
            <person name="Connerton P.L."/>
        </authorList>
    </citation>
    <scope>NUCLEOTIDE SEQUENCE [LARGE SCALE GENOMIC DNA]</scope>
</reference>
<feature type="transmembrane region" description="Helical" evidence="1">
    <location>
        <begin position="31"/>
        <end position="49"/>
    </location>
</feature>
<accession>A0A4D6DWB8</accession>
<proteinExistence type="predicted"/>